<dbReference type="InterPro" id="IPR050155">
    <property type="entry name" value="HAD-like_hydrolase_sf"/>
</dbReference>
<protein>
    <submittedName>
        <fullName evidence="1">Phosphoglycolate phosphatase-like HAD superfamily hydrolase</fullName>
    </submittedName>
</protein>
<comment type="caution">
    <text evidence="1">The sequence shown here is derived from an EMBL/GenBank/DDBJ whole genome shotgun (WGS) entry which is preliminary data.</text>
</comment>
<dbReference type="GO" id="GO:0005829">
    <property type="term" value="C:cytosol"/>
    <property type="evidence" value="ECO:0007669"/>
    <property type="project" value="TreeGrafter"/>
</dbReference>
<dbReference type="InterPro" id="IPR023214">
    <property type="entry name" value="HAD_sf"/>
</dbReference>
<dbReference type="AlphaFoldDB" id="A0A8J7GXN7"/>
<dbReference type="RefSeq" id="WP_197006553.1">
    <property type="nucleotide sequence ID" value="NZ_BONS01000006.1"/>
</dbReference>
<evidence type="ECO:0000313" key="1">
    <source>
        <dbReference type="EMBL" id="MBG6139951.1"/>
    </source>
</evidence>
<gene>
    <name evidence="1" type="ORF">IW245_006145</name>
</gene>
<accession>A0A8J7GXN7</accession>
<dbReference type="PANTHER" id="PTHR43434:SF1">
    <property type="entry name" value="PHOSPHOGLYCOLATE PHOSPHATASE"/>
    <property type="match status" value="1"/>
</dbReference>
<dbReference type="InterPro" id="IPR036412">
    <property type="entry name" value="HAD-like_sf"/>
</dbReference>
<dbReference type="InterPro" id="IPR023198">
    <property type="entry name" value="PGP-like_dom2"/>
</dbReference>
<reference evidence="1" key="1">
    <citation type="submission" date="2020-11" db="EMBL/GenBank/DDBJ databases">
        <title>Sequencing the genomes of 1000 actinobacteria strains.</title>
        <authorList>
            <person name="Klenk H.-P."/>
        </authorList>
    </citation>
    <scope>NUCLEOTIDE SEQUENCE</scope>
    <source>
        <strain evidence="1">DSM 45356</strain>
    </source>
</reference>
<keyword evidence="1" id="KW-0378">Hydrolase</keyword>
<dbReference type="Gene3D" id="1.10.150.240">
    <property type="entry name" value="Putative phosphatase, domain 2"/>
    <property type="match status" value="1"/>
</dbReference>
<dbReference type="GO" id="GO:0008967">
    <property type="term" value="F:phosphoglycolate phosphatase activity"/>
    <property type="evidence" value="ECO:0007669"/>
    <property type="project" value="TreeGrafter"/>
</dbReference>
<name>A0A8J7GXN7_9ACTN</name>
<dbReference type="GO" id="GO:0006281">
    <property type="term" value="P:DNA repair"/>
    <property type="evidence" value="ECO:0007669"/>
    <property type="project" value="TreeGrafter"/>
</dbReference>
<organism evidence="1 2">
    <name type="scientific">Longispora fulva</name>
    <dbReference type="NCBI Taxonomy" id="619741"/>
    <lineage>
        <taxon>Bacteria</taxon>
        <taxon>Bacillati</taxon>
        <taxon>Actinomycetota</taxon>
        <taxon>Actinomycetes</taxon>
        <taxon>Micromonosporales</taxon>
        <taxon>Micromonosporaceae</taxon>
        <taxon>Longispora</taxon>
    </lineage>
</organism>
<dbReference type="EMBL" id="JADOUF010000001">
    <property type="protein sequence ID" value="MBG6139951.1"/>
    <property type="molecule type" value="Genomic_DNA"/>
</dbReference>
<dbReference type="PANTHER" id="PTHR43434">
    <property type="entry name" value="PHOSPHOGLYCOLATE PHOSPHATASE"/>
    <property type="match status" value="1"/>
</dbReference>
<dbReference type="Pfam" id="PF00702">
    <property type="entry name" value="Hydrolase"/>
    <property type="match status" value="1"/>
</dbReference>
<dbReference type="Gene3D" id="3.40.50.1000">
    <property type="entry name" value="HAD superfamily/HAD-like"/>
    <property type="match status" value="1"/>
</dbReference>
<sequence>MGRHLIWDWNGTLLDDITLVVAACNDAFASVGGPVIDVDEHRRSFRRPIMDYYAEALRRPVDADEFARLDKIFHDSYRVALPECELREGVVDALTGWGPRQSLLSMWFHDELVPCVDGYGLTEFFQRIDGLRAEVGGDSKAASLAAHLGALGLAGADAVLIGDTVDDAHAAASVGAAVVLVGGGFTDAERLRAHGVPFAETIPEAVALAAAL</sequence>
<proteinExistence type="predicted"/>
<dbReference type="Proteomes" id="UP000622552">
    <property type="component" value="Unassembled WGS sequence"/>
</dbReference>
<evidence type="ECO:0000313" key="2">
    <source>
        <dbReference type="Proteomes" id="UP000622552"/>
    </source>
</evidence>
<keyword evidence="2" id="KW-1185">Reference proteome</keyword>
<dbReference type="SUPFAM" id="SSF56784">
    <property type="entry name" value="HAD-like"/>
    <property type="match status" value="1"/>
</dbReference>